<protein>
    <submittedName>
        <fullName evidence="1">Uncharacterized protein</fullName>
    </submittedName>
</protein>
<evidence type="ECO:0000313" key="2">
    <source>
        <dbReference type="Proteomes" id="UP000299367"/>
    </source>
</evidence>
<reference evidence="2" key="1">
    <citation type="submission" date="2019-02" db="EMBL/GenBank/DDBJ databases">
        <title>Draft genome sequence of Dolichospermum planctonicum NIES-80.</title>
        <authorList>
            <person name="Yamaguchi H."/>
            <person name="Suzuki S."/>
            <person name="Kawachi M."/>
        </authorList>
    </citation>
    <scope>NUCLEOTIDE SEQUENCE [LARGE SCALE GENOMIC DNA]</scope>
    <source>
        <strain evidence="2">NIES-80</strain>
    </source>
</reference>
<dbReference type="AlphaFoldDB" id="A0A480AAG2"/>
<name>A0A480AAG2_9CYAN</name>
<evidence type="ECO:0000313" key="1">
    <source>
        <dbReference type="EMBL" id="GCL41799.1"/>
    </source>
</evidence>
<dbReference type="EMBL" id="BJCF01000012">
    <property type="protein sequence ID" value="GCL41799.1"/>
    <property type="molecule type" value="Genomic_DNA"/>
</dbReference>
<accession>A0A480AAG2</accession>
<comment type="caution">
    <text evidence="1">The sequence shown here is derived from an EMBL/GenBank/DDBJ whole genome shotgun (WGS) entry which is preliminary data.</text>
</comment>
<sequence>MRIYVIPYLNTSQENQGVMELGIYDLRTVQINHHLYEPYLVVSVFAD</sequence>
<gene>
    <name evidence="1" type="ORF">NIES80_14960</name>
</gene>
<proteinExistence type="predicted"/>
<dbReference type="Proteomes" id="UP000299367">
    <property type="component" value="Unassembled WGS sequence"/>
</dbReference>
<organism evidence="1 2">
    <name type="scientific">Dolichospermum planctonicum</name>
    <dbReference type="NCBI Taxonomy" id="136072"/>
    <lineage>
        <taxon>Bacteria</taxon>
        <taxon>Bacillati</taxon>
        <taxon>Cyanobacteriota</taxon>
        <taxon>Cyanophyceae</taxon>
        <taxon>Nostocales</taxon>
        <taxon>Aphanizomenonaceae</taxon>
        <taxon>Dolichospermum</taxon>
    </lineage>
</organism>